<accession>A0A6G1CSE3</accession>
<evidence type="ECO:0000256" key="2">
    <source>
        <dbReference type="SAM" id="MobiDB-lite"/>
    </source>
</evidence>
<organism evidence="3 4">
    <name type="scientific">Oryza meyeriana var. granulata</name>
    <dbReference type="NCBI Taxonomy" id="110450"/>
    <lineage>
        <taxon>Eukaryota</taxon>
        <taxon>Viridiplantae</taxon>
        <taxon>Streptophyta</taxon>
        <taxon>Embryophyta</taxon>
        <taxon>Tracheophyta</taxon>
        <taxon>Spermatophyta</taxon>
        <taxon>Magnoliopsida</taxon>
        <taxon>Liliopsida</taxon>
        <taxon>Poales</taxon>
        <taxon>Poaceae</taxon>
        <taxon>BOP clade</taxon>
        <taxon>Oryzoideae</taxon>
        <taxon>Oryzeae</taxon>
        <taxon>Oryzinae</taxon>
        <taxon>Oryza</taxon>
        <taxon>Oryza meyeriana</taxon>
    </lineage>
</organism>
<dbReference type="GO" id="GO:0008017">
    <property type="term" value="F:microtubule binding"/>
    <property type="evidence" value="ECO:0007669"/>
    <property type="project" value="TreeGrafter"/>
</dbReference>
<evidence type="ECO:0000256" key="1">
    <source>
        <dbReference type="ARBA" id="ARBA00010016"/>
    </source>
</evidence>
<dbReference type="Proteomes" id="UP000479710">
    <property type="component" value="Unassembled WGS sequence"/>
</dbReference>
<dbReference type="GO" id="GO:0051225">
    <property type="term" value="P:spindle assembly"/>
    <property type="evidence" value="ECO:0007669"/>
    <property type="project" value="TreeGrafter"/>
</dbReference>
<dbReference type="InterPro" id="IPR007573">
    <property type="entry name" value="QWRF"/>
</dbReference>
<feature type="compositionally biased region" description="Low complexity" evidence="2">
    <location>
        <begin position="55"/>
        <end position="66"/>
    </location>
</feature>
<comment type="caution">
    <text evidence="3">The sequence shown here is derived from an EMBL/GenBank/DDBJ whole genome shotgun (WGS) entry which is preliminary data.</text>
</comment>
<dbReference type="Pfam" id="PF04484">
    <property type="entry name" value="QWRF"/>
    <property type="match status" value="1"/>
</dbReference>
<reference evidence="3 4" key="1">
    <citation type="submission" date="2019-11" db="EMBL/GenBank/DDBJ databases">
        <title>Whole genome sequence of Oryza granulata.</title>
        <authorList>
            <person name="Li W."/>
        </authorList>
    </citation>
    <scope>NUCLEOTIDE SEQUENCE [LARGE SCALE GENOMIC DNA]</scope>
    <source>
        <strain evidence="4">cv. Menghai</strain>
        <tissue evidence="3">Leaf</tissue>
    </source>
</reference>
<feature type="compositionally biased region" description="Polar residues" evidence="2">
    <location>
        <begin position="140"/>
        <end position="151"/>
    </location>
</feature>
<gene>
    <name evidence="3" type="ORF">E2562_024032</name>
</gene>
<feature type="region of interest" description="Disordered" evidence="2">
    <location>
        <begin position="128"/>
        <end position="164"/>
    </location>
</feature>
<dbReference type="GO" id="GO:0005880">
    <property type="term" value="C:nuclear microtubule"/>
    <property type="evidence" value="ECO:0007669"/>
    <property type="project" value="TreeGrafter"/>
</dbReference>
<dbReference type="EMBL" id="SPHZ02000008">
    <property type="protein sequence ID" value="KAF0903040.1"/>
    <property type="molecule type" value="Genomic_DNA"/>
</dbReference>
<feature type="compositionally biased region" description="Pro residues" evidence="2">
    <location>
        <begin position="18"/>
        <end position="27"/>
    </location>
</feature>
<dbReference type="PANTHER" id="PTHR31807:SF6">
    <property type="entry name" value="PROTEIN ENDOSPERM DEFECTIVE 1-RELATED"/>
    <property type="match status" value="1"/>
</dbReference>
<keyword evidence="4" id="KW-1185">Reference proteome</keyword>
<dbReference type="OrthoDB" id="542108at2759"/>
<proteinExistence type="inferred from homology"/>
<evidence type="ECO:0000313" key="3">
    <source>
        <dbReference type="EMBL" id="KAF0903040.1"/>
    </source>
</evidence>
<protein>
    <recommendedName>
        <fullName evidence="5">Protein ENDOSPERM DEFECTIVE 1</fullName>
    </recommendedName>
</protein>
<evidence type="ECO:0008006" key="5">
    <source>
        <dbReference type="Google" id="ProtNLM"/>
    </source>
</evidence>
<dbReference type="AlphaFoldDB" id="A0A6G1CSE3"/>
<feature type="region of interest" description="Disordered" evidence="2">
    <location>
        <begin position="1"/>
        <end position="104"/>
    </location>
</feature>
<dbReference type="GO" id="GO:0005737">
    <property type="term" value="C:cytoplasm"/>
    <property type="evidence" value="ECO:0007669"/>
    <property type="project" value="TreeGrafter"/>
</dbReference>
<comment type="similarity">
    <text evidence="1">Belongs to the QWRF family.</text>
</comment>
<sequence>MAAVASSLRTDMPAAADLPPPPPPLPLPATTRRPRRRTREVSSRYLSTPGPVPSSPRLSTSSSRTPSPTPSPRAHRPRAATPFANENHPPPALAHAAPPATVSRRRAVQKLFDEGTGANPRVSVSVAAAAAAGTPRPLPRSTSGPPVSTTRRGYPRLPTPARAASCPSSAAASAADDAASCCSSDTASTFTDFSEVDGIALPAAPCESPPLLGPASCRGGRLSSELRSSVPESGASGRASNPLCYRSLNSALSGCPAPAGKALNAARPPQPHGVKAAESKKAALIGGRKVPGKQEDVHQLRMLDNCYIQYRFLNARAVAAARAKTSAAEKSLFGLAERITGLRESVALKRVEVERIRREQTLFSVVDAQIQYLHQWCDIEGDHSSCLTGVTSALYNASLRLPVIGNVRVNSEEITEVLNSAVQLLEPVSPCVKNFLVKVQEVDGVAANLAQVIASERALIEECGNLLYQAHNMQMREYSLRSQLMQLKQQMEAT</sequence>
<evidence type="ECO:0000313" key="4">
    <source>
        <dbReference type="Proteomes" id="UP000479710"/>
    </source>
</evidence>
<dbReference type="PANTHER" id="PTHR31807">
    <property type="entry name" value="AUGMIN FAMILY MEMBER"/>
    <property type="match status" value="1"/>
</dbReference>
<name>A0A6G1CSE3_9ORYZ</name>